<dbReference type="AlphaFoldDB" id="A0AA39KA68"/>
<dbReference type="GeneID" id="85362893"/>
<dbReference type="Proteomes" id="UP001175211">
    <property type="component" value="Unassembled WGS sequence"/>
</dbReference>
<reference evidence="1" key="1">
    <citation type="submission" date="2023-06" db="EMBL/GenBank/DDBJ databases">
        <authorList>
            <consortium name="Lawrence Berkeley National Laboratory"/>
            <person name="Ahrendt S."/>
            <person name="Sahu N."/>
            <person name="Indic B."/>
            <person name="Wong-Bajracharya J."/>
            <person name="Merenyi Z."/>
            <person name="Ke H.-M."/>
            <person name="Monk M."/>
            <person name="Kocsube S."/>
            <person name="Drula E."/>
            <person name="Lipzen A."/>
            <person name="Balint B."/>
            <person name="Henrissat B."/>
            <person name="Andreopoulos B."/>
            <person name="Martin F.M."/>
            <person name="Harder C.B."/>
            <person name="Rigling D."/>
            <person name="Ford K.L."/>
            <person name="Foster G.D."/>
            <person name="Pangilinan J."/>
            <person name="Papanicolaou A."/>
            <person name="Barry K."/>
            <person name="LaButti K."/>
            <person name="Viragh M."/>
            <person name="Koriabine M."/>
            <person name="Yan M."/>
            <person name="Riley R."/>
            <person name="Champramary S."/>
            <person name="Plett K.L."/>
            <person name="Tsai I.J."/>
            <person name="Slot J."/>
            <person name="Sipos G."/>
            <person name="Plett J."/>
            <person name="Nagy L.G."/>
            <person name="Grigoriev I.V."/>
        </authorList>
    </citation>
    <scope>NUCLEOTIDE SEQUENCE</scope>
    <source>
        <strain evidence="1">CCBAS 213</strain>
    </source>
</reference>
<protein>
    <submittedName>
        <fullName evidence="1">Uncharacterized protein</fullName>
    </submittedName>
</protein>
<name>A0AA39KA68_ARMTA</name>
<proteinExistence type="predicted"/>
<sequence>MTLYWTCNTGLLVKETHFSVLWTMVYTSPRPEQSLQDESIRLFINGKLDGIQTLSGPWELHYDTQNSRAAFYHFRLMLAKPVSLFLAMYARGLELFKEGSITISTYSNQMVIPSLFRGRDHAVEVFAVLDGDIKTMANFREKSSVYRRILVQASLRQCINLHIAASRVRGRRSYLWTSRIAIRNRFKDTMSQKKASARLSWGSPIAGCTEASKRPCIYPCQDAEKELSIASKVIVSKQQTPASIESDALSMCQIYLIYLSADQNLAATRYIAESSAICSFCGASFYREGCTCPYMVPGGSRIICSSCQRYPQRVNLLLSDPVVVKTSGNRIDLDVSREYNERPFGAHAVFWGNIDKMGTASEFGQTRPARCGLSWPRRR</sequence>
<accession>A0AA39KA68</accession>
<organism evidence="1 2">
    <name type="scientific">Armillaria tabescens</name>
    <name type="common">Ringless honey mushroom</name>
    <name type="synonym">Agaricus tabescens</name>
    <dbReference type="NCBI Taxonomy" id="1929756"/>
    <lineage>
        <taxon>Eukaryota</taxon>
        <taxon>Fungi</taxon>
        <taxon>Dikarya</taxon>
        <taxon>Basidiomycota</taxon>
        <taxon>Agaricomycotina</taxon>
        <taxon>Agaricomycetes</taxon>
        <taxon>Agaricomycetidae</taxon>
        <taxon>Agaricales</taxon>
        <taxon>Marasmiineae</taxon>
        <taxon>Physalacriaceae</taxon>
        <taxon>Desarmillaria</taxon>
    </lineage>
</organism>
<dbReference type="EMBL" id="JAUEPS010000023">
    <property type="protein sequence ID" value="KAK0457103.1"/>
    <property type="molecule type" value="Genomic_DNA"/>
</dbReference>
<evidence type="ECO:0000313" key="2">
    <source>
        <dbReference type="Proteomes" id="UP001175211"/>
    </source>
</evidence>
<comment type="caution">
    <text evidence="1">The sequence shown here is derived from an EMBL/GenBank/DDBJ whole genome shotgun (WGS) entry which is preliminary data.</text>
</comment>
<keyword evidence="2" id="KW-1185">Reference proteome</keyword>
<evidence type="ECO:0000313" key="1">
    <source>
        <dbReference type="EMBL" id="KAK0457103.1"/>
    </source>
</evidence>
<gene>
    <name evidence="1" type="ORF">EV420DRAFT_1691363</name>
</gene>
<dbReference type="RefSeq" id="XP_060329418.1">
    <property type="nucleotide sequence ID" value="XM_060479345.1"/>
</dbReference>